<dbReference type="GO" id="GO:0003848">
    <property type="term" value="F:2-amino-4-hydroxy-6-hydroxymethyldihydropteridine diphosphokinase activity"/>
    <property type="evidence" value="ECO:0007669"/>
    <property type="project" value="UniProtKB-EC"/>
</dbReference>
<comment type="function">
    <text evidence="10">Catalyzes the transfer of pyrophosphate from adenosine triphosphate (ATP) to 6-hydroxymethyl-7,8-dihydropterin, an enzymatic step in folate biosynthesis pathway.</text>
</comment>
<dbReference type="PANTHER" id="PTHR43071:SF1">
    <property type="entry name" value="2-AMINO-4-HYDROXY-6-HYDROXYMETHYLDIHYDROPTERIDINE PYROPHOSPHOKINASE"/>
    <property type="match status" value="1"/>
</dbReference>
<keyword evidence="9" id="KW-0289">Folate biosynthesis</keyword>
<accession>A0A2Z4LUX4</accession>
<dbReference type="Pfam" id="PF01288">
    <property type="entry name" value="HPPK"/>
    <property type="match status" value="1"/>
</dbReference>
<gene>
    <name evidence="15" type="ORF">HME9304_02190</name>
</gene>
<dbReference type="AlphaFoldDB" id="A0A2Z4LUX4"/>
<evidence type="ECO:0000256" key="6">
    <source>
        <dbReference type="ARBA" id="ARBA00022741"/>
    </source>
</evidence>
<keyword evidence="8" id="KW-0067">ATP-binding</keyword>
<dbReference type="UniPathway" id="UPA00077">
    <property type="reaction ID" value="UER00155"/>
</dbReference>
<evidence type="ECO:0000256" key="5">
    <source>
        <dbReference type="ARBA" id="ARBA00022679"/>
    </source>
</evidence>
<protein>
    <recommendedName>
        <fullName evidence="4">2-amino-4-hydroxy-6-hydroxymethyldihydropteridine pyrophosphokinase</fullName>
        <ecNumber evidence="3">2.7.6.3</ecNumber>
    </recommendedName>
    <alternativeName>
        <fullName evidence="11">6-hydroxymethyl-7,8-dihydropterin pyrophosphokinase</fullName>
    </alternativeName>
    <alternativeName>
        <fullName evidence="12">7,8-dihydro-6-hydroxymethylpterin-pyrophosphokinase</fullName>
    </alternativeName>
</protein>
<evidence type="ECO:0000256" key="2">
    <source>
        <dbReference type="ARBA" id="ARBA00005810"/>
    </source>
</evidence>
<dbReference type="Pfam" id="PF01712">
    <property type="entry name" value="dNK"/>
    <property type="match status" value="1"/>
</dbReference>
<feature type="domain" description="Deoxynucleoside kinase" evidence="14">
    <location>
        <begin position="194"/>
        <end position="386"/>
    </location>
</feature>
<evidence type="ECO:0000256" key="3">
    <source>
        <dbReference type="ARBA" id="ARBA00013253"/>
    </source>
</evidence>
<dbReference type="PANTHER" id="PTHR43071">
    <property type="entry name" value="2-AMINO-4-HYDROXY-6-HYDROXYMETHYLDIHYDROPTERIDINE PYROPHOSPHOKINASE"/>
    <property type="match status" value="1"/>
</dbReference>
<comment type="pathway">
    <text evidence="1">Cofactor biosynthesis; tetrahydrofolate biosynthesis; 2-amino-4-hydroxy-6-hydroxymethyl-7,8-dihydropteridine diphosphate from 7,8-dihydroneopterin triphosphate: step 4/4.</text>
</comment>
<proteinExistence type="inferred from homology"/>
<evidence type="ECO:0000256" key="8">
    <source>
        <dbReference type="ARBA" id="ARBA00022840"/>
    </source>
</evidence>
<dbReference type="Gene3D" id="3.30.70.560">
    <property type="entry name" value="7,8-Dihydro-6-hydroxymethylpterin-pyrophosphokinase HPPK"/>
    <property type="match status" value="1"/>
</dbReference>
<evidence type="ECO:0000256" key="9">
    <source>
        <dbReference type="ARBA" id="ARBA00022909"/>
    </source>
</evidence>
<dbReference type="KEGG" id="spon:HME9304_02190"/>
<dbReference type="Proteomes" id="UP000248536">
    <property type="component" value="Chromosome"/>
</dbReference>
<dbReference type="GO" id="GO:0046656">
    <property type="term" value="P:folic acid biosynthetic process"/>
    <property type="evidence" value="ECO:0007669"/>
    <property type="project" value="UniProtKB-KW"/>
</dbReference>
<keyword evidence="6" id="KW-0547">Nucleotide-binding</keyword>
<evidence type="ECO:0000256" key="1">
    <source>
        <dbReference type="ARBA" id="ARBA00005051"/>
    </source>
</evidence>
<dbReference type="SUPFAM" id="SSF52540">
    <property type="entry name" value="P-loop containing nucleoside triphosphate hydrolases"/>
    <property type="match status" value="1"/>
</dbReference>
<dbReference type="CDD" id="cd00483">
    <property type="entry name" value="HPPK"/>
    <property type="match status" value="1"/>
</dbReference>
<evidence type="ECO:0000313" key="15">
    <source>
        <dbReference type="EMBL" id="AWX45178.1"/>
    </source>
</evidence>
<dbReference type="Gene3D" id="3.40.50.300">
    <property type="entry name" value="P-loop containing nucleotide triphosphate hydrolases"/>
    <property type="match status" value="1"/>
</dbReference>
<keyword evidence="7 15" id="KW-0418">Kinase</keyword>
<evidence type="ECO:0000256" key="4">
    <source>
        <dbReference type="ARBA" id="ARBA00016218"/>
    </source>
</evidence>
<reference evidence="15 16" key="1">
    <citation type="submission" date="2018-06" db="EMBL/GenBank/DDBJ databases">
        <title>Spongiibacterium sp. HME9304 Genome sequencing and assembly.</title>
        <authorList>
            <person name="Kang H."/>
            <person name="Kim H."/>
            <person name="Joh K."/>
        </authorList>
    </citation>
    <scope>NUCLEOTIDE SEQUENCE [LARGE SCALE GENOMIC DNA]</scope>
    <source>
        <strain evidence="15 16">HME9304</strain>
    </source>
</reference>
<keyword evidence="16" id="KW-1185">Reference proteome</keyword>
<dbReference type="EC" id="2.7.6.3" evidence="3"/>
<feature type="domain" description="7,8-dihydro-6-hydroxymethylpterin-pyrophosphokinase" evidence="13">
    <location>
        <begin position="20"/>
        <end position="148"/>
    </location>
</feature>
<name>A0A2Z4LUX4_9FLAO</name>
<dbReference type="NCBIfam" id="TIGR01498">
    <property type="entry name" value="folK"/>
    <property type="match status" value="1"/>
</dbReference>
<evidence type="ECO:0000259" key="14">
    <source>
        <dbReference type="Pfam" id="PF01712"/>
    </source>
</evidence>
<dbReference type="GO" id="GO:0005524">
    <property type="term" value="F:ATP binding"/>
    <property type="evidence" value="ECO:0007669"/>
    <property type="project" value="UniProtKB-KW"/>
</dbReference>
<evidence type="ECO:0000256" key="7">
    <source>
        <dbReference type="ARBA" id="ARBA00022777"/>
    </source>
</evidence>
<dbReference type="EMBL" id="CP030104">
    <property type="protein sequence ID" value="AWX45178.1"/>
    <property type="molecule type" value="Genomic_DNA"/>
</dbReference>
<evidence type="ECO:0000256" key="11">
    <source>
        <dbReference type="ARBA" id="ARBA00029766"/>
    </source>
</evidence>
<dbReference type="GO" id="GO:0046654">
    <property type="term" value="P:tetrahydrofolate biosynthetic process"/>
    <property type="evidence" value="ECO:0007669"/>
    <property type="project" value="UniProtKB-UniPathway"/>
</dbReference>
<organism evidence="15 16">
    <name type="scientific">Flagellimonas maritima</name>
    <dbReference type="NCBI Taxonomy" id="1383885"/>
    <lineage>
        <taxon>Bacteria</taxon>
        <taxon>Pseudomonadati</taxon>
        <taxon>Bacteroidota</taxon>
        <taxon>Flavobacteriia</taxon>
        <taxon>Flavobacteriales</taxon>
        <taxon>Flavobacteriaceae</taxon>
        <taxon>Flagellimonas</taxon>
    </lineage>
</organism>
<dbReference type="InterPro" id="IPR035907">
    <property type="entry name" value="Hppk_sf"/>
</dbReference>
<comment type="similarity">
    <text evidence="2">Belongs to the HPPK family.</text>
</comment>
<evidence type="ECO:0000256" key="12">
    <source>
        <dbReference type="ARBA" id="ARBA00033413"/>
    </source>
</evidence>
<evidence type="ECO:0000259" key="13">
    <source>
        <dbReference type="Pfam" id="PF01288"/>
    </source>
</evidence>
<evidence type="ECO:0000256" key="10">
    <source>
        <dbReference type="ARBA" id="ARBA00029409"/>
    </source>
</evidence>
<dbReference type="InterPro" id="IPR000550">
    <property type="entry name" value="Hppk"/>
</dbReference>
<dbReference type="CDD" id="cd01673">
    <property type="entry name" value="dNK"/>
    <property type="match status" value="1"/>
</dbReference>
<keyword evidence="5 15" id="KW-0808">Transferase</keyword>
<sequence>MLQCSVNFVFLIMGQKHKAYLSLGSNLGNRYLTLQKAVFAIGKKVGKVVRVSSVYENPAMGFEGEDFLNACLMVETELAPTALLHLILNIERNFGRERNDLDGYRSRTLDIDIILYDEVIIKNDELEIPHPKMSDRNFVLKPLADIAPQYYHPILNKDIRNLLQQCKDRSKIVKSKYRLFKHRRDLFSKLQFMAIEGNIGAGKTTLSKMIAQDFNAKLVLERFADNAFLPKFYEDRSRYAFPLEMSFLADRYQQFTDDTSQFDLFKSFMVSDYDIFKSLIFAKITLQKEEFNLYRKVFNFMYKEVKKPDIYLYLYQNTDRLLENIKKRGRGYEQNINGSYLEKINRGYLDFIKSHPDQNSMILDLSDMDFVNDSSDYETILEQLDQQILLSLF</sequence>
<dbReference type="SUPFAM" id="SSF55083">
    <property type="entry name" value="6-hydroxymethyl-7,8-dihydropterin pyrophosphokinase, HPPK"/>
    <property type="match status" value="1"/>
</dbReference>
<evidence type="ECO:0000313" key="16">
    <source>
        <dbReference type="Proteomes" id="UP000248536"/>
    </source>
</evidence>
<dbReference type="InterPro" id="IPR027417">
    <property type="entry name" value="P-loop_NTPase"/>
</dbReference>
<dbReference type="GO" id="GO:0016301">
    <property type="term" value="F:kinase activity"/>
    <property type="evidence" value="ECO:0007669"/>
    <property type="project" value="UniProtKB-KW"/>
</dbReference>
<dbReference type="InterPro" id="IPR031314">
    <property type="entry name" value="DNK_dom"/>
</dbReference>